<keyword evidence="13 22" id="KW-0547">Nucleotide-binding</keyword>
<evidence type="ECO:0000256" key="5">
    <source>
        <dbReference type="ARBA" id="ARBA00022475"/>
    </source>
</evidence>
<dbReference type="Pfam" id="PF08263">
    <property type="entry name" value="LRRNT_2"/>
    <property type="match status" value="1"/>
</dbReference>
<evidence type="ECO:0000256" key="18">
    <source>
        <dbReference type="ARBA" id="ARBA00023170"/>
    </source>
</evidence>
<dbReference type="SUPFAM" id="SSF56112">
    <property type="entry name" value="Protein kinase-like (PK-like)"/>
    <property type="match status" value="1"/>
</dbReference>
<evidence type="ECO:0000256" key="20">
    <source>
        <dbReference type="ARBA" id="ARBA00047899"/>
    </source>
</evidence>
<keyword evidence="17 23" id="KW-0472">Membrane</keyword>
<proteinExistence type="inferred from homology"/>
<evidence type="ECO:0000256" key="9">
    <source>
        <dbReference type="ARBA" id="ARBA00022679"/>
    </source>
</evidence>
<evidence type="ECO:0000256" key="23">
    <source>
        <dbReference type="SAM" id="Phobius"/>
    </source>
</evidence>
<evidence type="ECO:0000256" key="7">
    <source>
        <dbReference type="ARBA" id="ARBA00022553"/>
    </source>
</evidence>
<feature type="transmembrane region" description="Helical" evidence="23">
    <location>
        <begin position="664"/>
        <end position="690"/>
    </location>
</feature>
<evidence type="ECO:0000256" key="8">
    <source>
        <dbReference type="ARBA" id="ARBA00022614"/>
    </source>
</evidence>
<dbReference type="EMBL" id="GILB01004054">
    <property type="protein sequence ID" value="NUU84387.1"/>
    <property type="molecule type" value="Transcribed_RNA"/>
</dbReference>
<evidence type="ECO:0000256" key="10">
    <source>
        <dbReference type="ARBA" id="ARBA00022692"/>
    </source>
</evidence>
<dbReference type="Gene3D" id="3.80.10.10">
    <property type="entry name" value="Ribonuclease Inhibitor"/>
    <property type="match status" value="3"/>
</dbReference>
<dbReference type="AlphaFoldDB" id="A0A6M2EGB4"/>
<evidence type="ECO:0000256" key="17">
    <source>
        <dbReference type="ARBA" id="ARBA00023136"/>
    </source>
</evidence>
<dbReference type="EC" id="2.7.11.1" evidence="4"/>
<dbReference type="Gene3D" id="1.10.510.10">
    <property type="entry name" value="Transferase(Phosphotransferase) domain 1"/>
    <property type="match status" value="1"/>
</dbReference>
<evidence type="ECO:0000256" key="6">
    <source>
        <dbReference type="ARBA" id="ARBA00022527"/>
    </source>
</evidence>
<evidence type="ECO:0000256" key="22">
    <source>
        <dbReference type="PROSITE-ProRule" id="PRU10141"/>
    </source>
</evidence>
<keyword evidence="5" id="KW-1003">Cell membrane</keyword>
<dbReference type="GO" id="GO:0005524">
    <property type="term" value="F:ATP binding"/>
    <property type="evidence" value="ECO:0007669"/>
    <property type="project" value="UniProtKB-UniRule"/>
</dbReference>
<evidence type="ECO:0000256" key="11">
    <source>
        <dbReference type="ARBA" id="ARBA00022729"/>
    </source>
</evidence>
<dbReference type="PROSITE" id="PS00107">
    <property type="entry name" value="PROTEIN_KINASE_ATP"/>
    <property type="match status" value="1"/>
</dbReference>
<dbReference type="PANTHER" id="PTHR27008:SF608">
    <property type="entry name" value="PROTEIN KINASE DOMAIN-CONTAINING PROTEIN"/>
    <property type="match status" value="1"/>
</dbReference>
<keyword evidence="8" id="KW-0433">Leucine-rich repeat</keyword>
<keyword evidence="15 22" id="KW-0067">ATP-binding</keyword>
<dbReference type="FunFam" id="1.10.510.10:FF:000358">
    <property type="entry name" value="Putative leucine-rich repeat receptor-like serine/threonine-protein kinase"/>
    <property type="match status" value="1"/>
</dbReference>
<dbReference type="InterPro" id="IPR003591">
    <property type="entry name" value="Leu-rich_rpt_typical-subtyp"/>
</dbReference>
<evidence type="ECO:0000256" key="1">
    <source>
        <dbReference type="ARBA" id="ARBA00004162"/>
    </source>
</evidence>
<evidence type="ECO:0000256" key="16">
    <source>
        <dbReference type="ARBA" id="ARBA00022989"/>
    </source>
</evidence>
<comment type="catalytic activity">
    <reaction evidence="21">
        <text>L-seryl-[protein] + ATP = O-phospho-L-seryl-[protein] + ADP + H(+)</text>
        <dbReference type="Rhea" id="RHEA:17989"/>
        <dbReference type="Rhea" id="RHEA-COMP:9863"/>
        <dbReference type="Rhea" id="RHEA-COMP:11604"/>
        <dbReference type="ChEBI" id="CHEBI:15378"/>
        <dbReference type="ChEBI" id="CHEBI:29999"/>
        <dbReference type="ChEBI" id="CHEBI:30616"/>
        <dbReference type="ChEBI" id="CHEBI:83421"/>
        <dbReference type="ChEBI" id="CHEBI:456216"/>
        <dbReference type="EC" id="2.7.11.1"/>
    </reaction>
</comment>
<feature type="binding site" evidence="22">
    <location>
        <position position="751"/>
    </location>
    <ligand>
        <name>ATP</name>
        <dbReference type="ChEBI" id="CHEBI:30616"/>
    </ligand>
</feature>
<dbReference type="SMART" id="SM00220">
    <property type="entry name" value="S_TKc"/>
    <property type="match status" value="1"/>
</dbReference>
<sequence>MEKIQIGILFMTSRVVLWPFFGIHVFLLLSFPGLHVPCFSAEATSRIAKNETDQLALVEFKTHITDDPLGVLRSWNNSIHFCQWHGVLCGRRHQRVIALDLGSYKLAGYISPHVGNLSFLRLLDLTNNSLSQEIPPELGNLSRLKYLYLNNNSLSGEIPSNVSFCFNLVHFLVNWNLLVGKIPAEFAALSKLEMFFIHANNLTGGIPITFGNLTSLQKFSATQNYIGGSIPDTIGKLANLTHIALSANRLSGSIPPSFFNLSSIRAFDIAYNQLEGTLPSNLGITLPNLQSLGLSDNQFTGSIPFTISNATNLEYLASNGNKHTGSVPTLERLNRLGFLSLTSNHLGSGRTSDLDFLRSLLNATYLEILALNDNNFGGIFPEFIGNFTWLRILLLDGNRISGSIPNGIQNLVNLEIMELWENQISGAIPPEIGHLQQLDRLRLARNRLSGNIPSSLGNLTSLTSLYLGQNNLQGSIPSSLGSCKNLLELDLSLNNLSGTIPKEVVSLSALSIFMNLSHNLLNGSLPEEVGNLKNLGALDVSDNMLSGEIPTSLGSCVSLEFLRMQRNFLSGELPSSLRSLKGIRMLDLSRNNLTGQLPKFLEQFDLQYLNLSFNDFDGEMLLQGVFKNASVVSVQGNSRLCGGVPELQLPPCKFQNSTKGRLALMFKIIISVVFGVLGVTALLSTVYFCWLRKKGKGPDLSNSENLTLRLSYQSLVAATDGFSSAHLIGEGSFGSVYRGVIDELGTTVAIKVLNLLRRGASKSFAAECEALRNIRHRNLVKILTACSGVDYKGNDFKALIYEFMVNGSLEKWLHPTPITDEVNEAPRSLNLLQRLNIAIDVASALEYLHNDCQPPVVHCDLKPSNILLDEDMTAHVGDFGIARILPEAAMDLSNNVTSSSIGVRGTTGYTAPEYGMGNEVSTYGDVYSYGVLLLEMFTGKRPTNDMFNDSLSISRFVKAALPMQVLEIADSILVQEVEGETSVNTPHGHRIQECLASIFTIGVACSEEIPRERKGISNVVTELHSIRKKL</sequence>
<dbReference type="InterPro" id="IPR001245">
    <property type="entry name" value="Ser-Thr/Tyr_kinase_cat_dom"/>
</dbReference>
<keyword evidence="6" id="KW-0723">Serine/threonine-protein kinase</keyword>
<dbReference type="FunFam" id="3.80.10.10:FF:000288">
    <property type="entry name" value="LRR receptor-like serine/threonine-protein kinase EFR"/>
    <property type="match status" value="1"/>
</dbReference>
<feature type="transmembrane region" description="Helical" evidence="23">
    <location>
        <begin position="7"/>
        <end position="31"/>
    </location>
</feature>
<keyword evidence="19" id="KW-0325">Glycoprotein</keyword>
<comment type="similarity">
    <text evidence="3">Belongs to the protein kinase superfamily. Ser/Thr protein kinase family.</text>
</comment>
<dbReference type="InterPro" id="IPR001611">
    <property type="entry name" value="Leu-rich_rpt"/>
</dbReference>
<evidence type="ECO:0000256" key="12">
    <source>
        <dbReference type="ARBA" id="ARBA00022737"/>
    </source>
</evidence>
<dbReference type="SMART" id="SM00369">
    <property type="entry name" value="LRR_TYP"/>
    <property type="match status" value="8"/>
</dbReference>
<dbReference type="InterPro" id="IPR032675">
    <property type="entry name" value="LRR_dom_sf"/>
</dbReference>
<comment type="subcellular location">
    <subcellularLocation>
        <location evidence="1">Cell membrane</location>
        <topology evidence="1">Single-pass membrane protein</topology>
    </subcellularLocation>
    <subcellularLocation>
        <location evidence="2">Membrane</location>
        <topology evidence="2">Single-pass type I membrane protein</topology>
    </subcellularLocation>
</comment>
<comment type="catalytic activity">
    <reaction evidence="20">
        <text>L-threonyl-[protein] + ATP = O-phospho-L-threonyl-[protein] + ADP + H(+)</text>
        <dbReference type="Rhea" id="RHEA:46608"/>
        <dbReference type="Rhea" id="RHEA-COMP:11060"/>
        <dbReference type="Rhea" id="RHEA-COMP:11605"/>
        <dbReference type="ChEBI" id="CHEBI:15378"/>
        <dbReference type="ChEBI" id="CHEBI:30013"/>
        <dbReference type="ChEBI" id="CHEBI:30616"/>
        <dbReference type="ChEBI" id="CHEBI:61977"/>
        <dbReference type="ChEBI" id="CHEBI:456216"/>
        <dbReference type="EC" id="2.7.11.1"/>
    </reaction>
</comment>
<evidence type="ECO:0000256" key="4">
    <source>
        <dbReference type="ARBA" id="ARBA00012513"/>
    </source>
</evidence>
<evidence type="ECO:0000313" key="25">
    <source>
        <dbReference type="EMBL" id="NUU84387.1"/>
    </source>
</evidence>
<dbReference type="GO" id="GO:0005886">
    <property type="term" value="C:plasma membrane"/>
    <property type="evidence" value="ECO:0007669"/>
    <property type="project" value="UniProtKB-SubCell"/>
</dbReference>
<keyword evidence="14" id="KW-0418">Kinase</keyword>
<dbReference type="InterPro" id="IPR011009">
    <property type="entry name" value="Kinase-like_dom_sf"/>
</dbReference>
<dbReference type="SUPFAM" id="SSF52058">
    <property type="entry name" value="L domain-like"/>
    <property type="match status" value="2"/>
</dbReference>
<dbReference type="FunFam" id="3.80.10.10:FF:000383">
    <property type="entry name" value="Leucine-rich repeat receptor protein kinase EMS1"/>
    <property type="match status" value="1"/>
</dbReference>
<evidence type="ECO:0000256" key="15">
    <source>
        <dbReference type="ARBA" id="ARBA00022840"/>
    </source>
</evidence>
<keyword evidence="9" id="KW-0808">Transferase</keyword>
<keyword evidence="7" id="KW-0597">Phosphoprotein</keyword>
<keyword evidence="11" id="KW-0732">Signal</keyword>
<name>A0A6M2EGB4_9ROSI</name>
<dbReference type="InterPro" id="IPR055414">
    <property type="entry name" value="LRR_R13L4/SHOC2-like"/>
</dbReference>
<accession>A0A6M2EGB4</accession>
<dbReference type="Pfam" id="PF23598">
    <property type="entry name" value="LRR_14"/>
    <property type="match status" value="2"/>
</dbReference>
<keyword evidence="18" id="KW-0675">Receptor</keyword>
<protein>
    <recommendedName>
        <fullName evidence="4">non-specific serine/threonine protein kinase</fullName>
        <ecNumber evidence="4">2.7.11.1</ecNumber>
    </recommendedName>
</protein>
<dbReference type="Pfam" id="PF00560">
    <property type="entry name" value="LRR_1"/>
    <property type="match status" value="3"/>
</dbReference>
<evidence type="ECO:0000256" key="21">
    <source>
        <dbReference type="ARBA" id="ARBA00048679"/>
    </source>
</evidence>
<dbReference type="Gene3D" id="3.30.200.20">
    <property type="entry name" value="Phosphorylase Kinase, domain 1"/>
    <property type="match status" value="1"/>
</dbReference>
<dbReference type="InterPro" id="IPR051809">
    <property type="entry name" value="Plant_receptor-like_S/T_kinase"/>
</dbReference>
<dbReference type="PANTHER" id="PTHR27008">
    <property type="entry name" value="OS04G0122200 PROTEIN"/>
    <property type="match status" value="1"/>
</dbReference>
<evidence type="ECO:0000256" key="13">
    <source>
        <dbReference type="ARBA" id="ARBA00022741"/>
    </source>
</evidence>
<dbReference type="FunFam" id="3.30.200.20:FF:000432">
    <property type="entry name" value="LRR receptor-like serine/threonine-protein kinase EFR"/>
    <property type="match status" value="1"/>
</dbReference>
<dbReference type="PROSITE" id="PS50011">
    <property type="entry name" value="PROTEIN_KINASE_DOM"/>
    <property type="match status" value="1"/>
</dbReference>
<keyword evidence="10 23" id="KW-0812">Transmembrane</keyword>
<evidence type="ECO:0000259" key="24">
    <source>
        <dbReference type="PROSITE" id="PS50011"/>
    </source>
</evidence>
<dbReference type="GO" id="GO:0004674">
    <property type="term" value="F:protein serine/threonine kinase activity"/>
    <property type="evidence" value="ECO:0007669"/>
    <property type="project" value="UniProtKB-KW"/>
</dbReference>
<dbReference type="InterPro" id="IPR017441">
    <property type="entry name" value="Protein_kinase_ATP_BS"/>
</dbReference>
<dbReference type="Pfam" id="PF07714">
    <property type="entry name" value="PK_Tyr_Ser-Thr"/>
    <property type="match status" value="1"/>
</dbReference>
<keyword evidence="16 23" id="KW-1133">Transmembrane helix</keyword>
<feature type="domain" description="Protein kinase" evidence="24">
    <location>
        <begin position="722"/>
        <end position="1030"/>
    </location>
</feature>
<organism evidence="25">
    <name type="scientific">Populus davidiana</name>
    <dbReference type="NCBI Taxonomy" id="266767"/>
    <lineage>
        <taxon>Eukaryota</taxon>
        <taxon>Viridiplantae</taxon>
        <taxon>Streptophyta</taxon>
        <taxon>Embryophyta</taxon>
        <taxon>Tracheophyta</taxon>
        <taxon>Spermatophyta</taxon>
        <taxon>Magnoliopsida</taxon>
        <taxon>eudicotyledons</taxon>
        <taxon>Gunneridae</taxon>
        <taxon>Pentapetalae</taxon>
        <taxon>rosids</taxon>
        <taxon>fabids</taxon>
        <taxon>Malpighiales</taxon>
        <taxon>Salicaceae</taxon>
        <taxon>Saliceae</taxon>
        <taxon>Populus</taxon>
    </lineage>
</organism>
<dbReference type="FunFam" id="3.80.10.10:FF:000565">
    <property type="entry name" value="Leucine-rich repeat receptor-like kinase protein FLORAL ORGAN NUMBER1"/>
    <property type="match status" value="1"/>
</dbReference>
<evidence type="ECO:0000256" key="3">
    <source>
        <dbReference type="ARBA" id="ARBA00008684"/>
    </source>
</evidence>
<reference evidence="25" key="1">
    <citation type="submission" date="2020-03" db="EMBL/GenBank/DDBJ databases">
        <authorList>
            <person name="Zhang R."/>
        </authorList>
    </citation>
    <scope>NUCLEOTIDE SEQUENCE</scope>
</reference>
<keyword evidence="12" id="KW-0677">Repeat</keyword>
<evidence type="ECO:0000256" key="14">
    <source>
        <dbReference type="ARBA" id="ARBA00022777"/>
    </source>
</evidence>
<dbReference type="InterPro" id="IPR013210">
    <property type="entry name" value="LRR_N_plant-typ"/>
</dbReference>
<dbReference type="PROSITE" id="PS00108">
    <property type="entry name" value="PROTEIN_KINASE_ST"/>
    <property type="match status" value="1"/>
</dbReference>
<evidence type="ECO:0000256" key="19">
    <source>
        <dbReference type="ARBA" id="ARBA00023180"/>
    </source>
</evidence>
<evidence type="ECO:0000256" key="2">
    <source>
        <dbReference type="ARBA" id="ARBA00004479"/>
    </source>
</evidence>
<dbReference type="InterPro" id="IPR000719">
    <property type="entry name" value="Prot_kinase_dom"/>
</dbReference>
<dbReference type="InterPro" id="IPR008271">
    <property type="entry name" value="Ser/Thr_kinase_AS"/>
</dbReference>